<feature type="domain" description="Solute-binding protein family 5" evidence="6">
    <location>
        <begin position="82"/>
        <end position="452"/>
    </location>
</feature>
<dbReference type="PANTHER" id="PTHR30290">
    <property type="entry name" value="PERIPLASMIC BINDING COMPONENT OF ABC TRANSPORTER"/>
    <property type="match status" value="1"/>
</dbReference>
<dbReference type="OrthoDB" id="9801912at2"/>
<evidence type="ECO:0000259" key="6">
    <source>
        <dbReference type="Pfam" id="PF00496"/>
    </source>
</evidence>
<sequence>MNKLRAAAAIAGATALAVSASACGAGNNSDDEGSSSGGGSIVVGTTDKVVSIDPAASYDNGSLMVQTQVYQYLLNFPEGETEPQPDAAEKCEFDTPTTYTCTIKDGLTFANGNPLTAKSVAFSFQRIVDIEDPNGPASLLVNMAGVEAKDDKTVVFTLKTPNDQTFPQVLVTSAGPIVDEQTYPADKALSDDEAVEAQGFSGPYTIGKYEKGQLAEFKANDDYDGAYNDPQIDTVTLKTYADSNNLKLDIEKKNIDVAWRSLTPTDIESLDGTDGVTVHKGAGGELRYIVFNLKTMPGSDDAQKLAIRKAVASSLDRDAISEQVYKGTYVPAYSPIPEGLPGATEAFKDLYGEKPDKAAAEKFLSDAGVKTPVTIALQYNPDHYGGSSDQEYNEVKRQLEDTGLFTVDLQSAEWTTYNAERVKDSYPVYQLGWFPDFPDADNYVTPFYDKGNFIGNHYEDPQMTALLAAERTEPDKAKREEILGQVQQLAAEQISTLPLLTGAQVAVATDDVKGVENTLDAAFKFRLTSLSK</sequence>
<evidence type="ECO:0000256" key="1">
    <source>
        <dbReference type="ARBA" id="ARBA00004196"/>
    </source>
</evidence>
<keyword evidence="3" id="KW-0813">Transport</keyword>
<evidence type="ECO:0000256" key="5">
    <source>
        <dbReference type="SAM" id="SignalP"/>
    </source>
</evidence>
<feature type="signal peptide" evidence="5">
    <location>
        <begin position="1"/>
        <end position="24"/>
    </location>
</feature>
<dbReference type="GO" id="GO:1904680">
    <property type="term" value="F:peptide transmembrane transporter activity"/>
    <property type="evidence" value="ECO:0007669"/>
    <property type="project" value="TreeGrafter"/>
</dbReference>
<dbReference type="Proteomes" id="UP000307768">
    <property type="component" value="Unassembled WGS sequence"/>
</dbReference>
<dbReference type="PROSITE" id="PS51257">
    <property type="entry name" value="PROKAR_LIPOPROTEIN"/>
    <property type="match status" value="1"/>
</dbReference>
<dbReference type="PANTHER" id="PTHR30290:SF10">
    <property type="entry name" value="PERIPLASMIC OLIGOPEPTIDE-BINDING PROTEIN-RELATED"/>
    <property type="match status" value="1"/>
</dbReference>
<dbReference type="EMBL" id="VDFQ02000001">
    <property type="protein sequence ID" value="KAA1424862.1"/>
    <property type="molecule type" value="Genomic_DNA"/>
</dbReference>
<evidence type="ECO:0000256" key="3">
    <source>
        <dbReference type="ARBA" id="ARBA00022448"/>
    </source>
</evidence>
<protein>
    <submittedName>
        <fullName evidence="7">Peptide ABC transporter substrate-binding protein</fullName>
    </submittedName>
</protein>
<evidence type="ECO:0000256" key="2">
    <source>
        <dbReference type="ARBA" id="ARBA00005695"/>
    </source>
</evidence>
<evidence type="ECO:0000313" key="7">
    <source>
        <dbReference type="EMBL" id="KAA1424862.1"/>
    </source>
</evidence>
<comment type="subcellular location">
    <subcellularLocation>
        <location evidence="1">Cell envelope</location>
    </subcellularLocation>
</comment>
<evidence type="ECO:0000256" key="4">
    <source>
        <dbReference type="ARBA" id="ARBA00022729"/>
    </source>
</evidence>
<comment type="caution">
    <text evidence="7">The sequence shown here is derived from an EMBL/GenBank/DDBJ whole genome shotgun (WGS) entry which is preliminary data.</text>
</comment>
<organism evidence="7 8">
    <name type="scientific">Mumia zhuanghuii</name>
    <dbReference type="NCBI Taxonomy" id="2585211"/>
    <lineage>
        <taxon>Bacteria</taxon>
        <taxon>Bacillati</taxon>
        <taxon>Actinomycetota</taxon>
        <taxon>Actinomycetes</taxon>
        <taxon>Propionibacteriales</taxon>
        <taxon>Nocardioidaceae</taxon>
        <taxon>Mumia</taxon>
    </lineage>
</organism>
<dbReference type="GO" id="GO:0030313">
    <property type="term" value="C:cell envelope"/>
    <property type="evidence" value="ECO:0007669"/>
    <property type="project" value="UniProtKB-SubCell"/>
</dbReference>
<feature type="chain" id="PRO_5039585093" evidence="5">
    <location>
        <begin position="25"/>
        <end position="532"/>
    </location>
</feature>
<proteinExistence type="inferred from homology"/>
<dbReference type="InterPro" id="IPR000914">
    <property type="entry name" value="SBP_5_dom"/>
</dbReference>
<keyword evidence="4 5" id="KW-0732">Signal</keyword>
<evidence type="ECO:0000313" key="8">
    <source>
        <dbReference type="Proteomes" id="UP000307768"/>
    </source>
</evidence>
<dbReference type="SUPFAM" id="SSF53850">
    <property type="entry name" value="Periplasmic binding protein-like II"/>
    <property type="match status" value="1"/>
</dbReference>
<dbReference type="Gene3D" id="3.40.190.10">
    <property type="entry name" value="Periplasmic binding protein-like II"/>
    <property type="match status" value="1"/>
</dbReference>
<dbReference type="Gene3D" id="3.10.105.10">
    <property type="entry name" value="Dipeptide-binding Protein, Domain 3"/>
    <property type="match status" value="1"/>
</dbReference>
<dbReference type="AlphaFoldDB" id="A0A5Q6S3A2"/>
<dbReference type="GO" id="GO:0042597">
    <property type="term" value="C:periplasmic space"/>
    <property type="evidence" value="ECO:0007669"/>
    <property type="project" value="UniProtKB-ARBA"/>
</dbReference>
<dbReference type="InterPro" id="IPR039424">
    <property type="entry name" value="SBP_5"/>
</dbReference>
<dbReference type="GO" id="GO:0015833">
    <property type="term" value="P:peptide transport"/>
    <property type="evidence" value="ECO:0007669"/>
    <property type="project" value="TreeGrafter"/>
</dbReference>
<accession>A0A5Q6S3A2</accession>
<dbReference type="InterPro" id="IPR030678">
    <property type="entry name" value="Peptide/Ni-bd"/>
</dbReference>
<reference evidence="7 8" key="1">
    <citation type="submission" date="2019-09" db="EMBL/GenBank/DDBJ databases">
        <title>Mumia zhuanghuii sp. nov. isolated from the intestinal contents of plateau pika (Ochotona curzoniae) in the Qinghai-Tibet plateau of China.</title>
        <authorList>
            <person name="Tian Z."/>
        </authorList>
    </citation>
    <scope>NUCLEOTIDE SEQUENCE [LARGE SCALE GENOMIC DNA]</scope>
    <source>
        <strain evidence="8">350</strain>
    </source>
</reference>
<dbReference type="Pfam" id="PF00496">
    <property type="entry name" value="SBP_bac_5"/>
    <property type="match status" value="1"/>
</dbReference>
<name>A0A5Q6S3A2_9ACTN</name>
<dbReference type="RefSeq" id="WP_149768034.1">
    <property type="nucleotide sequence ID" value="NZ_VDFQ02000001.1"/>
</dbReference>
<dbReference type="GO" id="GO:0043190">
    <property type="term" value="C:ATP-binding cassette (ABC) transporter complex"/>
    <property type="evidence" value="ECO:0007669"/>
    <property type="project" value="InterPro"/>
</dbReference>
<gene>
    <name evidence="7" type="ORF">FE697_002840</name>
</gene>
<comment type="similarity">
    <text evidence="2">Belongs to the bacterial solute-binding protein 5 family.</text>
</comment>
<dbReference type="PIRSF" id="PIRSF002741">
    <property type="entry name" value="MppA"/>
    <property type="match status" value="1"/>
</dbReference>